<gene>
    <name evidence="2" type="ORF">KSP40_PGU018934</name>
</gene>
<evidence type="ECO:0000256" key="1">
    <source>
        <dbReference type="SAM" id="MobiDB-lite"/>
    </source>
</evidence>
<feature type="region of interest" description="Disordered" evidence="1">
    <location>
        <begin position="1"/>
        <end position="29"/>
    </location>
</feature>
<evidence type="ECO:0000313" key="2">
    <source>
        <dbReference type="EMBL" id="KAK8939985.1"/>
    </source>
</evidence>
<reference evidence="2 3" key="1">
    <citation type="journal article" date="2022" name="Nat. Plants">
        <title>Genomes of leafy and leafless Platanthera orchids illuminate the evolution of mycoheterotrophy.</title>
        <authorList>
            <person name="Li M.H."/>
            <person name="Liu K.W."/>
            <person name="Li Z."/>
            <person name="Lu H.C."/>
            <person name="Ye Q.L."/>
            <person name="Zhang D."/>
            <person name="Wang J.Y."/>
            <person name="Li Y.F."/>
            <person name="Zhong Z.M."/>
            <person name="Liu X."/>
            <person name="Yu X."/>
            <person name="Liu D.K."/>
            <person name="Tu X.D."/>
            <person name="Liu B."/>
            <person name="Hao Y."/>
            <person name="Liao X.Y."/>
            <person name="Jiang Y.T."/>
            <person name="Sun W.H."/>
            <person name="Chen J."/>
            <person name="Chen Y.Q."/>
            <person name="Ai Y."/>
            <person name="Zhai J.W."/>
            <person name="Wu S.S."/>
            <person name="Zhou Z."/>
            <person name="Hsiao Y.Y."/>
            <person name="Wu W.L."/>
            <person name="Chen Y.Y."/>
            <person name="Lin Y.F."/>
            <person name="Hsu J.L."/>
            <person name="Li C.Y."/>
            <person name="Wang Z.W."/>
            <person name="Zhao X."/>
            <person name="Zhong W.Y."/>
            <person name="Ma X.K."/>
            <person name="Ma L."/>
            <person name="Huang J."/>
            <person name="Chen G.Z."/>
            <person name="Huang M.Z."/>
            <person name="Huang L."/>
            <person name="Peng D.H."/>
            <person name="Luo Y.B."/>
            <person name="Zou S.Q."/>
            <person name="Chen S.P."/>
            <person name="Lan S."/>
            <person name="Tsai W.C."/>
            <person name="Van de Peer Y."/>
            <person name="Liu Z.J."/>
        </authorList>
    </citation>
    <scope>NUCLEOTIDE SEQUENCE [LARGE SCALE GENOMIC DNA]</scope>
    <source>
        <strain evidence="2">Lor288</strain>
    </source>
</reference>
<keyword evidence="3" id="KW-1185">Reference proteome</keyword>
<comment type="caution">
    <text evidence="2">The sequence shown here is derived from an EMBL/GenBank/DDBJ whole genome shotgun (WGS) entry which is preliminary data.</text>
</comment>
<evidence type="ECO:0000313" key="3">
    <source>
        <dbReference type="Proteomes" id="UP001412067"/>
    </source>
</evidence>
<protein>
    <submittedName>
        <fullName evidence="2">Uncharacterized protein</fullName>
    </submittedName>
</protein>
<accession>A0ABR2LGX0</accession>
<proteinExistence type="predicted"/>
<dbReference type="Pfam" id="PF06592">
    <property type="entry name" value="DUF1138"/>
    <property type="match status" value="1"/>
</dbReference>
<name>A0ABR2LGX0_9ASPA</name>
<organism evidence="2 3">
    <name type="scientific">Platanthera guangdongensis</name>
    <dbReference type="NCBI Taxonomy" id="2320717"/>
    <lineage>
        <taxon>Eukaryota</taxon>
        <taxon>Viridiplantae</taxon>
        <taxon>Streptophyta</taxon>
        <taxon>Embryophyta</taxon>
        <taxon>Tracheophyta</taxon>
        <taxon>Spermatophyta</taxon>
        <taxon>Magnoliopsida</taxon>
        <taxon>Liliopsida</taxon>
        <taxon>Asparagales</taxon>
        <taxon>Orchidaceae</taxon>
        <taxon>Orchidoideae</taxon>
        <taxon>Orchideae</taxon>
        <taxon>Orchidinae</taxon>
        <taxon>Platanthera</taxon>
    </lineage>
</organism>
<dbReference type="InterPro" id="IPR009515">
    <property type="entry name" value="DUF1138"/>
</dbReference>
<dbReference type="Proteomes" id="UP001412067">
    <property type="component" value="Unassembled WGS sequence"/>
</dbReference>
<dbReference type="EMBL" id="JBBWWR010000020">
    <property type="protein sequence ID" value="KAK8939985.1"/>
    <property type="molecule type" value="Genomic_DNA"/>
</dbReference>
<sequence>MASQMLHAYATSDSEEARDRTATATRHATSGATTSGACFFYLPHRLTTLKMVSDKEWWEATDKKFQAWPRTAAPPDRRW</sequence>